<dbReference type="Proteomes" id="UP000308197">
    <property type="component" value="Unassembled WGS sequence"/>
</dbReference>
<feature type="compositionally biased region" description="Basic residues" evidence="1">
    <location>
        <begin position="68"/>
        <end position="78"/>
    </location>
</feature>
<feature type="compositionally biased region" description="Low complexity" evidence="1">
    <location>
        <begin position="113"/>
        <end position="135"/>
    </location>
</feature>
<proteinExistence type="predicted"/>
<dbReference type="AlphaFoldDB" id="A0A5C3P4Z2"/>
<feature type="compositionally biased region" description="Low complexity" evidence="1">
    <location>
        <begin position="86"/>
        <end position="99"/>
    </location>
</feature>
<feature type="compositionally biased region" description="Basic residues" evidence="1">
    <location>
        <begin position="100"/>
        <end position="112"/>
    </location>
</feature>
<feature type="compositionally biased region" description="Polar residues" evidence="1">
    <location>
        <begin position="157"/>
        <end position="174"/>
    </location>
</feature>
<evidence type="ECO:0000313" key="3">
    <source>
        <dbReference type="Proteomes" id="UP000308197"/>
    </source>
</evidence>
<accession>A0A5C3P4Z2</accession>
<reference evidence="2 3" key="1">
    <citation type="journal article" date="2019" name="Nat. Ecol. Evol.">
        <title>Megaphylogeny resolves global patterns of mushroom evolution.</title>
        <authorList>
            <person name="Varga T."/>
            <person name="Krizsan K."/>
            <person name="Foldi C."/>
            <person name="Dima B."/>
            <person name="Sanchez-Garcia M."/>
            <person name="Sanchez-Ramirez S."/>
            <person name="Szollosi G.J."/>
            <person name="Szarkandi J.G."/>
            <person name="Papp V."/>
            <person name="Albert L."/>
            <person name="Andreopoulos W."/>
            <person name="Angelini C."/>
            <person name="Antonin V."/>
            <person name="Barry K.W."/>
            <person name="Bougher N.L."/>
            <person name="Buchanan P."/>
            <person name="Buyck B."/>
            <person name="Bense V."/>
            <person name="Catcheside P."/>
            <person name="Chovatia M."/>
            <person name="Cooper J."/>
            <person name="Damon W."/>
            <person name="Desjardin D."/>
            <person name="Finy P."/>
            <person name="Geml J."/>
            <person name="Haridas S."/>
            <person name="Hughes K."/>
            <person name="Justo A."/>
            <person name="Karasinski D."/>
            <person name="Kautmanova I."/>
            <person name="Kiss B."/>
            <person name="Kocsube S."/>
            <person name="Kotiranta H."/>
            <person name="LaButti K.M."/>
            <person name="Lechner B.E."/>
            <person name="Liimatainen K."/>
            <person name="Lipzen A."/>
            <person name="Lukacs Z."/>
            <person name="Mihaltcheva S."/>
            <person name="Morgado L.N."/>
            <person name="Niskanen T."/>
            <person name="Noordeloos M.E."/>
            <person name="Ohm R.A."/>
            <person name="Ortiz-Santana B."/>
            <person name="Ovrebo C."/>
            <person name="Racz N."/>
            <person name="Riley R."/>
            <person name="Savchenko A."/>
            <person name="Shiryaev A."/>
            <person name="Soop K."/>
            <person name="Spirin V."/>
            <person name="Szebenyi C."/>
            <person name="Tomsovsky M."/>
            <person name="Tulloss R.E."/>
            <person name="Uehling J."/>
            <person name="Grigoriev I.V."/>
            <person name="Vagvolgyi C."/>
            <person name="Papp T."/>
            <person name="Martin F.M."/>
            <person name="Miettinen O."/>
            <person name="Hibbett D.S."/>
            <person name="Nagy L.G."/>
        </authorList>
    </citation>
    <scope>NUCLEOTIDE SEQUENCE [LARGE SCALE GENOMIC DNA]</scope>
    <source>
        <strain evidence="2 3">HHB13444</strain>
    </source>
</reference>
<evidence type="ECO:0000256" key="1">
    <source>
        <dbReference type="SAM" id="MobiDB-lite"/>
    </source>
</evidence>
<sequence length="220" mass="25120">MPTYVYPASQRQRTHSQSYYPAAHSPQVVYTSSHHSSPGYRPTVAYAQPSAYYPSPQYLTPNYQHDSGRHHTSGHHRSGSGNVYYTASAPTHHSSSSRRSPSHHHHHHHTTTRRSTSVQPTHRSSSSRSHSVPRQASRDYSSGNRLRRSESRPRDTATYNVSSQRRGSHSSNEPLSERIRRMFGFGGQGSSANYRDHRADYRDPRTGRTVDWRGRPIYRV</sequence>
<evidence type="ECO:0000313" key="2">
    <source>
        <dbReference type="EMBL" id="TFK83638.1"/>
    </source>
</evidence>
<name>A0A5C3P4Z2_9APHY</name>
<feature type="region of interest" description="Disordered" evidence="1">
    <location>
        <begin position="56"/>
        <end position="176"/>
    </location>
</feature>
<dbReference type="InParanoid" id="A0A5C3P4Z2"/>
<keyword evidence="3" id="KW-1185">Reference proteome</keyword>
<gene>
    <name evidence="2" type="ORF">K466DRAFT_665685</name>
</gene>
<organism evidence="2 3">
    <name type="scientific">Polyporus arcularius HHB13444</name>
    <dbReference type="NCBI Taxonomy" id="1314778"/>
    <lineage>
        <taxon>Eukaryota</taxon>
        <taxon>Fungi</taxon>
        <taxon>Dikarya</taxon>
        <taxon>Basidiomycota</taxon>
        <taxon>Agaricomycotina</taxon>
        <taxon>Agaricomycetes</taxon>
        <taxon>Polyporales</taxon>
        <taxon>Polyporaceae</taxon>
        <taxon>Polyporus</taxon>
    </lineage>
</organism>
<dbReference type="EMBL" id="ML211377">
    <property type="protein sequence ID" value="TFK83638.1"/>
    <property type="molecule type" value="Genomic_DNA"/>
</dbReference>
<protein>
    <submittedName>
        <fullName evidence="2">Uncharacterized protein</fullName>
    </submittedName>
</protein>